<evidence type="ECO:0000313" key="4">
    <source>
        <dbReference type="Proteomes" id="UP000297053"/>
    </source>
</evidence>
<evidence type="ECO:0000313" key="3">
    <source>
        <dbReference type="EMBL" id="QCD66696.1"/>
    </source>
</evidence>
<dbReference type="RefSeq" id="WP_015763120.1">
    <property type="nucleotide sequence ID" value="NZ_CP039375.1"/>
</dbReference>
<dbReference type="GeneID" id="42180068"/>
<dbReference type="NCBIfam" id="TIGR00641">
    <property type="entry name" value="acid_CoA_mut_N"/>
    <property type="match status" value="1"/>
</dbReference>
<evidence type="ECO:0000259" key="2">
    <source>
        <dbReference type="Pfam" id="PF01642"/>
    </source>
</evidence>
<dbReference type="Gene3D" id="3.20.20.240">
    <property type="entry name" value="Methylmalonyl-CoA mutase"/>
    <property type="match status" value="1"/>
</dbReference>
<accession>A0A4D6KP69</accession>
<dbReference type="EMBL" id="CP039375">
    <property type="protein sequence ID" value="QCD66696.1"/>
    <property type="molecule type" value="Genomic_DNA"/>
</dbReference>
<name>A0A4D6KP69_9EURY</name>
<dbReference type="InterPro" id="IPR006099">
    <property type="entry name" value="MeMalonylCoA_mutase_a/b_cat"/>
</dbReference>
<reference evidence="3 4" key="2">
    <citation type="submission" date="2019-04" db="EMBL/GenBank/DDBJ databases">
        <authorList>
            <person name="Yang S."/>
            <person name="Wei W."/>
        </authorList>
    </citation>
    <scope>NUCLEOTIDE SEQUENCE [LARGE SCALE GENOMIC DNA]</scope>
    <source>
        <strain evidence="4">ZP60</strain>
    </source>
</reference>
<gene>
    <name evidence="3" type="ORF">E5139_13970</name>
</gene>
<dbReference type="InterPro" id="IPR016176">
    <property type="entry name" value="Cbl-dep_enz_cat"/>
</dbReference>
<dbReference type="CDD" id="cd03680">
    <property type="entry name" value="MM_CoA_mutase_ICM_like"/>
    <property type="match status" value="1"/>
</dbReference>
<dbReference type="PANTHER" id="PTHR48101">
    <property type="entry name" value="METHYLMALONYL-COA MUTASE, MITOCHONDRIAL-RELATED"/>
    <property type="match status" value="1"/>
</dbReference>
<protein>
    <submittedName>
        <fullName evidence="3">Methylmalonyl-CoA mutase</fullName>
    </submittedName>
</protein>
<feature type="domain" description="Methylmalonyl-CoA mutase alpha/beta chain catalytic" evidence="2">
    <location>
        <begin position="38"/>
        <end position="558"/>
    </location>
</feature>
<dbReference type="Proteomes" id="UP000297053">
    <property type="component" value="Chromosome"/>
</dbReference>
<dbReference type="AlphaFoldDB" id="A0A4D6KP69"/>
<dbReference type="PANTHER" id="PTHR48101:SF1">
    <property type="entry name" value="METHYLMALONYL-COA MUTASE, LARGE SUBUNIT"/>
    <property type="match status" value="1"/>
</dbReference>
<organism evidence="3 4">
    <name type="scientific">Halomicrobium mukohataei</name>
    <dbReference type="NCBI Taxonomy" id="57705"/>
    <lineage>
        <taxon>Archaea</taxon>
        <taxon>Methanobacteriati</taxon>
        <taxon>Methanobacteriota</taxon>
        <taxon>Stenosarchaea group</taxon>
        <taxon>Halobacteria</taxon>
        <taxon>Halobacteriales</taxon>
        <taxon>Haloarculaceae</taxon>
        <taxon>Halomicrobium</taxon>
    </lineage>
</organism>
<dbReference type="KEGG" id="halz:E5139_13970"/>
<sequence length="567" mass="62799">MYDEADLAAIREAKADWEAETLDPVLDAYGERAERFATVSNRAVDRLYTPADVADLDYERDLGFPGEEPYTRGVYPTMYRGRQWTMRQFAGFGTARETNERFQYLIDEGQTGLSTAFDMPTLMGIDSDDRMAEGEVGKEGVAVDTLRDVEILFDGIDLAEISTSFTINPSAPVIYAMYVALADRRGVDRTELRGTLQNDMFKEFIAQKEWVVPPEPSLGLVTDVIEFATEETPSFKPVSVSGYHIREAGSTATQELAFTLADGFAYVEDCLDRGLDVDTFAPQLSFFFNSHNSIFEEVAKFRAARRIYARVMDEWYDASEPAAKQLKFHTQTAGQSLTAQQPLNNVVRVTIQALAGVLGGTQSLHTNSFDEALALPSEKAVRVALRTQQIIGEESGAADIVDPLGGSFAVEALTDEIEADAMAYIEHVRDELGDGSMRAGVLAGIEDGYFQREIQDAAYEYQERVEDGEETVVGVNAYAVEEETEPDLLQVEDRVQEQQRERLATVRDERDDEAVDAALERVREAAVGGENVMPAIVEAVKVEATMGEIMGVFEDEYGNYRETIGAA</sequence>
<dbReference type="GO" id="GO:0031419">
    <property type="term" value="F:cobalamin binding"/>
    <property type="evidence" value="ECO:0007669"/>
    <property type="project" value="InterPro"/>
</dbReference>
<dbReference type="InterPro" id="IPR006098">
    <property type="entry name" value="MMCoA_mutase_a_cat"/>
</dbReference>
<proteinExistence type="predicted"/>
<reference evidence="3 4" key="1">
    <citation type="submission" date="2019-04" db="EMBL/GenBank/DDBJ databases">
        <title>Complete genome sequence of Arthrobacter sp. ZXY-2 associated with effective atrazine degradation and salt adaptation.</title>
        <authorList>
            <person name="Zhao X."/>
        </authorList>
    </citation>
    <scope>NUCLEOTIDE SEQUENCE [LARGE SCALE GENOMIC DNA]</scope>
    <source>
        <strain evidence="4">ZP60</strain>
    </source>
</reference>
<dbReference type="GO" id="GO:0004494">
    <property type="term" value="F:methylmalonyl-CoA mutase activity"/>
    <property type="evidence" value="ECO:0007669"/>
    <property type="project" value="InterPro"/>
</dbReference>
<dbReference type="Pfam" id="PF01642">
    <property type="entry name" value="MM_CoA_mutase"/>
    <property type="match status" value="1"/>
</dbReference>
<keyword evidence="1" id="KW-0413">Isomerase</keyword>
<dbReference type="OMA" id="FFNSHNS"/>
<evidence type="ECO:0000256" key="1">
    <source>
        <dbReference type="ARBA" id="ARBA00023235"/>
    </source>
</evidence>
<dbReference type="SUPFAM" id="SSF51703">
    <property type="entry name" value="Cobalamin (vitamin B12)-dependent enzymes"/>
    <property type="match status" value="1"/>
</dbReference>